<comment type="caution">
    <text evidence="2">The sequence shown here is derived from an EMBL/GenBank/DDBJ whole genome shotgun (WGS) entry which is preliminary data.</text>
</comment>
<name>A0A086PBH7_SPHHM</name>
<evidence type="ECO:0000259" key="1">
    <source>
        <dbReference type="SMART" id="SM00507"/>
    </source>
</evidence>
<dbReference type="CDD" id="cd00085">
    <property type="entry name" value="HNHc"/>
    <property type="match status" value="1"/>
</dbReference>
<keyword evidence="3" id="KW-1185">Reference proteome</keyword>
<evidence type="ECO:0000313" key="3">
    <source>
        <dbReference type="Proteomes" id="UP000024284"/>
    </source>
</evidence>
<dbReference type="RefSeq" id="WP_037464130.1">
    <property type="nucleotide sequence ID" value="NZ_BCZD01000024.1"/>
</dbReference>
<gene>
    <name evidence="2" type="ORF">BV98_001457</name>
</gene>
<dbReference type="OrthoDB" id="7220022at2"/>
<dbReference type="STRING" id="76947.GCA_002080435_02575"/>
<dbReference type="InterPro" id="IPR003615">
    <property type="entry name" value="HNH_nuc"/>
</dbReference>
<dbReference type="EMBL" id="JFZA02000011">
    <property type="protein sequence ID" value="KFG90745.1"/>
    <property type="molecule type" value="Genomic_DNA"/>
</dbReference>
<dbReference type="InterPro" id="IPR002711">
    <property type="entry name" value="HNH"/>
</dbReference>
<dbReference type="GO" id="GO:0008270">
    <property type="term" value="F:zinc ion binding"/>
    <property type="evidence" value="ECO:0007669"/>
    <property type="project" value="InterPro"/>
</dbReference>
<proteinExistence type="predicted"/>
<dbReference type="Pfam" id="PF01844">
    <property type="entry name" value="HNH"/>
    <property type="match status" value="1"/>
</dbReference>
<dbReference type="GO" id="GO:0003676">
    <property type="term" value="F:nucleic acid binding"/>
    <property type="evidence" value="ECO:0007669"/>
    <property type="project" value="InterPro"/>
</dbReference>
<sequence length="112" mass="12005">MGKLKALGSRLGGMPAKVKAAPKVAEGFYSSPEWRGLVADIKRERGNRCERAGCPTPTHRIIADHIVERKDGGADLDASNVELLCFTHHQQKTAAARAARAQGRTWGGGSKV</sequence>
<dbReference type="AlphaFoldDB" id="A0A086PBH7"/>
<dbReference type="GO" id="GO:0004519">
    <property type="term" value="F:endonuclease activity"/>
    <property type="evidence" value="ECO:0007669"/>
    <property type="project" value="UniProtKB-KW"/>
</dbReference>
<keyword evidence="2" id="KW-0255">Endonuclease</keyword>
<dbReference type="SMART" id="SM00507">
    <property type="entry name" value="HNHc"/>
    <property type="match status" value="1"/>
</dbReference>
<dbReference type="PATRIC" id="fig|1219045.3.peg.1487"/>
<keyword evidence="2" id="KW-0540">Nuclease</keyword>
<organism evidence="2 3">
    <name type="scientific">Sphingobium herbicidovorans (strain ATCC 700291 / DSM 11019 / CCUG 56400 / KCTC 2939 / LMG 18315 / NBRC 16415 / MH)</name>
    <name type="common">Sphingomonas herbicidovorans</name>
    <dbReference type="NCBI Taxonomy" id="1219045"/>
    <lineage>
        <taxon>Bacteria</taxon>
        <taxon>Pseudomonadati</taxon>
        <taxon>Pseudomonadota</taxon>
        <taxon>Alphaproteobacteria</taxon>
        <taxon>Sphingomonadales</taxon>
        <taxon>Sphingomonadaceae</taxon>
        <taxon>Sphingobium</taxon>
    </lineage>
</organism>
<dbReference type="Gene3D" id="1.10.30.50">
    <property type="match status" value="1"/>
</dbReference>
<keyword evidence="2" id="KW-0378">Hydrolase</keyword>
<dbReference type="eggNOG" id="COG1403">
    <property type="taxonomic scope" value="Bacteria"/>
</dbReference>
<dbReference type="Proteomes" id="UP000024284">
    <property type="component" value="Unassembled WGS sequence"/>
</dbReference>
<reference evidence="2" key="1">
    <citation type="submission" date="2014-08" db="EMBL/GenBank/DDBJ databases">
        <title>Draft genome sequences of Sphingobium herbicidovorans.</title>
        <authorList>
            <person name="Gan H.M."/>
            <person name="Gan H.Y."/>
            <person name="Savka M.A."/>
        </authorList>
    </citation>
    <scope>NUCLEOTIDE SEQUENCE [LARGE SCALE GENOMIC DNA]</scope>
    <source>
        <strain evidence="2">NBRC 16415</strain>
    </source>
</reference>
<accession>A0A086PBH7</accession>
<protein>
    <submittedName>
        <fullName evidence="2">HNH endonuclease</fullName>
    </submittedName>
</protein>
<feature type="domain" description="HNH nuclease" evidence="1">
    <location>
        <begin position="37"/>
        <end position="90"/>
    </location>
</feature>
<evidence type="ECO:0000313" key="2">
    <source>
        <dbReference type="EMBL" id="KFG90745.1"/>
    </source>
</evidence>